<evidence type="ECO:0000313" key="2">
    <source>
        <dbReference type="Proteomes" id="UP001333110"/>
    </source>
</evidence>
<dbReference type="PANTHER" id="PTHR33332">
    <property type="entry name" value="REVERSE TRANSCRIPTASE DOMAIN-CONTAINING PROTEIN"/>
    <property type="match status" value="1"/>
</dbReference>
<gene>
    <name evidence="1" type="ORF">QYF61_016578</name>
</gene>
<dbReference type="AlphaFoldDB" id="A0AAN7N2E5"/>
<accession>A0AAN7N2E5</accession>
<sequence>MTRKFVKRSIFLIVPLYSALVRLHLKYCVQFWAPHYKRDIEVLERVQRRATKLGLFSLEKRRLRGDLIALYNYLKGGGREVGVSLFSQVTNDRTRGNGLKLRQGRFRLDIRKFYFTERVMKHWNRLPREVVELPSLEVFKRRLDEVLRDMV</sequence>
<dbReference type="EMBL" id="JAUNZN010000007">
    <property type="protein sequence ID" value="KAK4818607.1"/>
    <property type="molecule type" value="Genomic_DNA"/>
</dbReference>
<dbReference type="Proteomes" id="UP001333110">
    <property type="component" value="Unassembled WGS sequence"/>
</dbReference>
<proteinExistence type="predicted"/>
<reference evidence="1 2" key="1">
    <citation type="journal article" date="2023" name="J. Hered.">
        <title>Chromosome-level genome of the wood stork (Mycteria americana) provides insight into avian chromosome evolution.</title>
        <authorList>
            <person name="Flamio R. Jr."/>
            <person name="Ramstad K.M."/>
        </authorList>
    </citation>
    <scope>NUCLEOTIDE SEQUENCE [LARGE SCALE GENOMIC DNA]</scope>
    <source>
        <strain evidence="1">JAX WOST 10</strain>
    </source>
</reference>
<organism evidence="1 2">
    <name type="scientific">Mycteria americana</name>
    <name type="common">Wood stork</name>
    <dbReference type="NCBI Taxonomy" id="33587"/>
    <lineage>
        <taxon>Eukaryota</taxon>
        <taxon>Metazoa</taxon>
        <taxon>Chordata</taxon>
        <taxon>Craniata</taxon>
        <taxon>Vertebrata</taxon>
        <taxon>Euteleostomi</taxon>
        <taxon>Archelosauria</taxon>
        <taxon>Archosauria</taxon>
        <taxon>Dinosauria</taxon>
        <taxon>Saurischia</taxon>
        <taxon>Theropoda</taxon>
        <taxon>Coelurosauria</taxon>
        <taxon>Aves</taxon>
        <taxon>Neognathae</taxon>
        <taxon>Neoaves</taxon>
        <taxon>Aequornithes</taxon>
        <taxon>Ciconiiformes</taxon>
        <taxon>Ciconiidae</taxon>
        <taxon>Mycteria</taxon>
    </lineage>
</organism>
<evidence type="ECO:0000313" key="1">
    <source>
        <dbReference type="EMBL" id="KAK4818607.1"/>
    </source>
</evidence>
<keyword evidence="2" id="KW-1185">Reference proteome</keyword>
<protein>
    <submittedName>
        <fullName evidence="1">Uncharacterized protein</fullName>
    </submittedName>
</protein>
<comment type="caution">
    <text evidence="1">The sequence shown here is derived from an EMBL/GenBank/DDBJ whole genome shotgun (WGS) entry which is preliminary data.</text>
</comment>
<name>A0AAN7N2E5_MYCAM</name>